<keyword evidence="3" id="KW-1185">Reference proteome</keyword>
<protein>
    <recommendedName>
        <fullName evidence="1">Quercetin 2,3-dioxygenase C-terminal cupin domain-containing protein</fullName>
    </recommendedName>
</protein>
<reference evidence="2 3" key="1">
    <citation type="submission" date="2021-03" db="EMBL/GenBank/DDBJ databases">
        <title>The complete genome sequence of Acetobacter suratthaniensis TBRC 1719.</title>
        <authorList>
            <person name="Charoenyingcharoen P."/>
            <person name="Yukphan P."/>
        </authorList>
    </citation>
    <scope>NUCLEOTIDE SEQUENCE [LARGE SCALE GENOMIC DNA]</scope>
    <source>
        <strain evidence="2 3">TBRC 1719</strain>
    </source>
</reference>
<sequence length="246" mass="26228">MITLLQAAERLQGPALAVQHYPLPGEAPATNALATVARVNLPAGQTFTQPPPVLDRDILTWIHRGAVRACAAPFPPEDLTENWLHAIGTEPNGASPTWQAMCDSTLIQFHILPETQEAAPEQSVRPAFAALEDGGFRILASGFAEDDPEDNPEATLTITDGAPLTLRSRSRLLHAALPQGEGAAYQTTPERALFLLVVEGQARIDGTTLQPQDAALITGEENLTVIASTQSVLLLVDTPLTPESLL</sequence>
<evidence type="ECO:0000259" key="1">
    <source>
        <dbReference type="Pfam" id="PF17954"/>
    </source>
</evidence>
<dbReference type="Gene3D" id="2.60.120.10">
    <property type="entry name" value="Jelly Rolls"/>
    <property type="match status" value="1"/>
</dbReference>
<dbReference type="Proteomes" id="UP000664399">
    <property type="component" value="Unassembled WGS sequence"/>
</dbReference>
<comment type="caution">
    <text evidence="2">The sequence shown here is derived from an EMBL/GenBank/DDBJ whole genome shotgun (WGS) entry which is preliminary data.</text>
</comment>
<dbReference type="EMBL" id="JAFVMG010000008">
    <property type="protein sequence ID" value="MBO1328582.1"/>
    <property type="molecule type" value="Genomic_DNA"/>
</dbReference>
<accession>A0ABS3LML8</accession>
<evidence type="ECO:0000313" key="2">
    <source>
        <dbReference type="EMBL" id="MBO1328582.1"/>
    </source>
</evidence>
<dbReference type="InterPro" id="IPR014710">
    <property type="entry name" value="RmlC-like_jellyroll"/>
</dbReference>
<dbReference type="InterPro" id="IPR041602">
    <property type="entry name" value="Quercetinase_C"/>
</dbReference>
<organism evidence="2 3">
    <name type="scientific">Acetobacter suratthaniensis</name>
    <dbReference type="NCBI Taxonomy" id="1502841"/>
    <lineage>
        <taxon>Bacteria</taxon>
        <taxon>Pseudomonadati</taxon>
        <taxon>Pseudomonadota</taxon>
        <taxon>Alphaproteobacteria</taxon>
        <taxon>Acetobacterales</taxon>
        <taxon>Acetobacteraceae</taxon>
        <taxon>Acetobacter</taxon>
    </lineage>
</organism>
<feature type="domain" description="Quercetin 2,3-dioxygenase C-terminal cupin" evidence="1">
    <location>
        <begin position="162"/>
        <end position="237"/>
    </location>
</feature>
<dbReference type="Pfam" id="PF17954">
    <property type="entry name" value="Pirin_C_2"/>
    <property type="match status" value="1"/>
</dbReference>
<name>A0ABS3LML8_9PROT</name>
<gene>
    <name evidence="2" type="ORF">J2D75_08835</name>
</gene>
<dbReference type="SUPFAM" id="SSF51182">
    <property type="entry name" value="RmlC-like cupins"/>
    <property type="match status" value="1"/>
</dbReference>
<proteinExistence type="predicted"/>
<dbReference type="RefSeq" id="WP_207854417.1">
    <property type="nucleotide sequence ID" value="NZ_JAFVMG010000008.1"/>
</dbReference>
<evidence type="ECO:0000313" key="3">
    <source>
        <dbReference type="Proteomes" id="UP000664399"/>
    </source>
</evidence>
<dbReference type="InterPro" id="IPR011051">
    <property type="entry name" value="RmlC_Cupin_sf"/>
</dbReference>